<dbReference type="InterPro" id="IPR003615">
    <property type="entry name" value="HNH_nuc"/>
</dbReference>
<feature type="domain" description="DUF222" evidence="2">
    <location>
        <begin position="394"/>
        <end position="468"/>
    </location>
</feature>
<feature type="region of interest" description="Disordered" evidence="1">
    <location>
        <begin position="334"/>
        <end position="393"/>
    </location>
</feature>
<dbReference type="Pfam" id="PF02720">
    <property type="entry name" value="DUF222"/>
    <property type="match status" value="2"/>
</dbReference>
<evidence type="ECO:0000313" key="3">
    <source>
        <dbReference type="EMBL" id="SEE84525.1"/>
    </source>
</evidence>
<feature type="region of interest" description="Disordered" evidence="1">
    <location>
        <begin position="1"/>
        <end position="57"/>
    </location>
</feature>
<proteinExistence type="predicted"/>
<dbReference type="AlphaFoldDB" id="A0A1H5M5L3"/>
<evidence type="ECO:0000313" key="4">
    <source>
        <dbReference type="Proteomes" id="UP000199220"/>
    </source>
</evidence>
<dbReference type="RefSeq" id="WP_089774000.1">
    <property type="nucleotide sequence ID" value="NZ_FNTX01000002.1"/>
</dbReference>
<dbReference type="CDD" id="cd00085">
    <property type="entry name" value="HNHc"/>
    <property type="match status" value="1"/>
</dbReference>
<gene>
    <name evidence="3" type="ORF">SAMN04488554_3162</name>
</gene>
<name>A0A1H5M5L3_9MICO</name>
<dbReference type="STRING" id="648782.SAMN04488554_3162"/>
<dbReference type="EMBL" id="FNTX01000002">
    <property type="protein sequence ID" value="SEE84525.1"/>
    <property type="molecule type" value="Genomic_DNA"/>
</dbReference>
<reference evidence="4" key="1">
    <citation type="submission" date="2016-10" db="EMBL/GenBank/DDBJ databases">
        <authorList>
            <person name="Varghese N."/>
            <person name="Submissions S."/>
        </authorList>
    </citation>
    <scope>NUCLEOTIDE SEQUENCE [LARGE SCALE GENOMIC DNA]</scope>
    <source>
        <strain evidence="4">DSM 21368</strain>
    </source>
</reference>
<feature type="compositionally biased region" description="Gly residues" evidence="1">
    <location>
        <begin position="372"/>
        <end position="383"/>
    </location>
</feature>
<feature type="compositionally biased region" description="Polar residues" evidence="1">
    <location>
        <begin position="13"/>
        <end position="37"/>
    </location>
</feature>
<dbReference type="OrthoDB" id="5176970at2"/>
<dbReference type="InterPro" id="IPR003870">
    <property type="entry name" value="DUF222"/>
</dbReference>
<sequence length="561" mass="60860">MTTTIDTHPGTEPTDTITVVSAPEPTSNTGTSTSDSWIDTGRAGDRDGQGTRPTASTTSEVAAAQVEHRLDQITAELDALVQIDLQELASDRLTGLVDQVESVERRLHAFTHQLATTIEADGTWALTGYRSLPTWWAGHTRRRLGPTRTRIRTATLLRDHLPLTQAALAAGTISDDHATLLAHHATRTPVLISQLTDPDIGEAFLVRQATLLGADQFRRALQAWAIRADPEAADRNWVADADKQHLFVSETLDGYALNGWLTPENGHALRIALEAIVGVPDTSDDRSPSQRLADALITLTHLTLDSGTLQPGARIRPHTTVTVDAHTLHRLVTDHTSGTNEEHHRRNDTNLAGSTGDPADSGCSARPPTGPGPGAETGAGTSAGTGTRTSEVPDGTTIATRIDYTAMTGTEPAMLDDGTPLSPAQLAHLVCGSEFTRVIFDPEGQPLDVGRAQRLHTRAQATAIVARDKHCAYPGCTAPPGWGEIHHSIWWSRGGHTNTHHGILLCRWHHRVVHQRQIAITRHHDHWHFTRAGGHPISYRHPPPCEQPHWDPPPREPALLE</sequence>
<accession>A0A1H5M5L3</accession>
<organism evidence="3 4">
    <name type="scientific">Ruania alba</name>
    <dbReference type="NCBI Taxonomy" id="648782"/>
    <lineage>
        <taxon>Bacteria</taxon>
        <taxon>Bacillati</taxon>
        <taxon>Actinomycetota</taxon>
        <taxon>Actinomycetes</taxon>
        <taxon>Micrococcales</taxon>
        <taxon>Ruaniaceae</taxon>
        <taxon>Ruania</taxon>
    </lineage>
</organism>
<protein>
    <recommendedName>
        <fullName evidence="2">DUF222 domain-containing protein</fullName>
    </recommendedName>
</protein>
<feature type="domain" description="DUF222" evidence="2">
    <location>
        <begin position="98"/>
        <end position="329"/>
    </location>
</feature>
<evidence type="ECO:0000256" key="1">
    <source>
        <dbReference type="SAM" id="MobiDB-lite"/>
    </source>
</evidence>
<dbReference type="Proteomes" id="UP000199220">
    <property type="component" value="Unassembled WGS sequence"/>
</dbReference>
<evidence type="ECO:0000259" key="2">
    <source>
        <dbReference type="Pfam" id="PF02720"/>
    </source>
</evidence>
<feature type="region of interest" description="Disordered" evidence="1">
    <location>
        <begin position="538"/>
        <end position="561"/>
    </location>
</feature>
<keyword evidence="4" id="KW-1185">Reference proteome</keyword>